<comment type="caution">
    <text evidence="9">The sequence shown here is derived from an EMBL/GenBank/DDBJ whole genome shotgun (WGS) entry which is preliminary data.</text>
</comment>
<accession>A0AAV4X261</accession>
<keyword evidence="4 6" id="KW-0560">Oxidoreductase</keyword>
<dbReference type="EC" id="1.8.3.2" evidence="6"/>
<keyword evidence="10" id="KW-1185">Reference proteome</keyword>
<keyword evidence="5" id="KW-1015">Disulfide bond</keyword>
<dbReference type="Proteomes" id="UP001054945">
    <property type="component" value="Unassembled WGS sequence"/>
</dbReference>
<dbReference type="PROSITE" id="PS51324">
    <property type="entry name" value="ERV_ALR"/>
    <property type="match status" value="1"/>
</dbReference>
<evidence type="ECO:0000256" key="1">
    <source>
        <dbReference type="ARBA" id="ARBA00001974"/>
    </source>
</evidence>
<dbReference type="AlphaFoldDB" id="A0AAV4X261"/>
<gene>
    <name evidence="9" type="primary">AVEN_122870_1</name>
    <name evidence="9" type="ORF">CEXT_656521</name>
    <name evidence="8" type="ORF">CEXT_748861</name>
</gene>
<proteinExistence type="predicted"/>
<evidence type="ECO:0000256" key="5">
    <source>
        <dbReference type="ARBA" id="ARBA00023157"/>
    </source>
</evidence>
<reference evidence="9 10" key="1">
    <citation type="submission" date="2021-06" db="EMBL/GenBank/DDBJ databases">
        <title>Caerostris extrusa draft genome.</title>
        <authorList>
            <person name="Kono N."/>
            <person name="Arakawa K."/>
        </authorList>
    </citation>
    <scope>NUCLEOTIDE SEQUENCE [LARGE SCALE GENOMIC DNA]</scope>
</reference>
<sequence length="300" mass="35466">MRHNTYKVLKRAHLGNVDSEALQHIQLQESDPFIHHTIHLVTQNAPIQVSWNTAPFTVEFRSIDARQRLHQTVITFLLRLAAVVKEELYTRTFRKPESWPAVLAWIDMFKQCTFCIFTLLYNVHWTPESFFQLDAAILDLVHHGRATALRECMQHMGITDLPDSLLDAERQFEKLGFLNVGQFGSFFWRLLHWMAEAVNVRKEDVSMKTAIQTWRNFVIEPLYRILRCGICMMHLKIMIRELETQLLNESMDYASVWYDIHNRVNTQKFQRFPLREDTDGTYLESEYLLDADYMRQALSP</sequence>
<dbReference type="InterPro" id="IPR036774">
    <property type="entry name" value="ERV/ALR_sulphydryl_oxid_sf"/>
</dbReference>
<evidence type="ECO:0000313" key="8">
    <source>
        <dbReference type="EMBL" id="GIY34529.1"/>
    </source>
</evidence>
<evidence type="ECO:0000256" key="6">
    <source>
        <dbReference type="RuleBase" id="RU371123"/>
    </source>
</evidence>
<evidence type="ECO:0000256" key="4">
    <source>
        <dbReference type="ARBA" id="ARBA00023002"/>
    </source>
</evidence>
<organism evidence="9 10">
    <name type="scientific">Caerostris extrusa</name>
    <name type="common">Bark spider</name>
    <name type="synonym">Caerostris bankana</name>
    <dbReference type="NCBI Taxonomy" id="172846"/>
    <lineage>
        <taxon>Eukaryota</taxon>
        <taxon>Metazoa</taxon>
        <taxon>Ecdysozoa</taxon>
        <taxon>Arthropoda</taxon>
        <taxon>Chelicerata</taxon>
        <taxon>Arachnida</taxon>
        <taxon>Araneae</taxon>
        <taxon>Araneomorphae</taxon>
        <taxon>Entelegynae</taxon>
        <taxon>Araneoidea</taxon>
        <taxon>Araneidae</taxon>
        <taxon>Caerostris</taxon>
    </lineage>
</organism>
<keyword evidence="2 6" id="KW-0285">Flavoprotein</keyword>
<name>A0AAV4X261_CAEEX</name>
<dbReference type="EMBL" id="BPLR01009782">
    <property type="protein sequence ID" value="GIY34529.1"/>
    <property type="molecule type" value="Genomic_DNA"/>
</dbReference>
<feature type="domain" description="ERV/ALR sulfhydryl oxidase" evidence="7">
    <location>
        <begin position="176"/>
        <end position="287"/>
    </location>
</feature>
<dbReference type="Gene3D" id="1.20.120.310">
    <property type="entry name" value="ERV/ALR sulfhydryl oxidase domain"/>
    <property type="match status" value="1"/>
</dbReference>
<comment type="cofactor">
    <cofactor evidence="1 6">
        <name>FAD</name>
        <dbReference type="ChEBI" id="CHEBI:57692"/>
    </cofactor>
</comment>
<evidence type="ECO:0000256" key="2">
    <source>
        <dbReference type="ARBA" id="ARBA00022630"/>
    </source>
</evidence>
<dbReference type="InterPro" id="IPR017905">
    <property type="entry name" value="ERV/ALR_sulphydryl_oxidase"/>
</dbReference>
<evidence type="ECO:0000313" key="9">
    <source>
        <dbReference type="EMBL" id="GIY89202.1"/>
    </source>
</evidence>
<evidence type="ECO:0000313" key="10">
    <source>
        <dbReference type="Proteomes" id="UP001054945"/>
    </source>
</evidence>
<protein>
    <recommendedName>
        <fullName evidence="6">Sulfhydryl oxidase</fullName>
        <ecNumber evidence="6">1.8.3.2</ecNumber>
    </recommendedName>
</protein>
<dbReference type="EMBL" id="BPLR01017180">
    <property type="protein sequence ID" value="GIY89202.1"/>
    <property type="molecule type" value="Genomic_DNA"/>
</dbReference>
<dbReference type="SUPFAM" id="SSF69000">
    <property type="entry name" value="FAD-dependent thiol oxidase"/>
    <property type="match status" value="1"/>
</dbReference>
<comment type="catalytic activity">
    <reaction evidence="6">
        <text>2 R'C(R)SH + O2 = R'C(R)S-S(R)CR' + H2O2</text>
        <dbReference type="Rhea" id="RHEA:17357"/>
        <dbReference type="ChEBI" id="CHEBI:15379"/>
        <dbReference type="ChEBI" id="CHEBI:16240"/>
        <dbReference type="ChEBI" id="CHEBI:16520"/>
        <dbReference type="ChEBI" id="CHEBI:17412"/>
        <dbReference type="EC" id="1.8.3.2"/>
    </reaction>
</comment>
<evidence type="ECO:0000256" key="3">
    <source>
        <dbReference type="ARBA" id="ARBA00022827"/>
    </source>
</evidence>
<evidence type="ECO:0000259" key="7">
    <source>
        <dbReference type="PROSITE" id="PS51324"/>
    </source>
</evidence>
<dbReference type="GO" id="GO:0016972">
    <property type="term" value="F:thiol oxidase activity"/>
    <property type="evidence" value="ECO:0007669"/>
    <property type="project" value="UniProtKB-EC"/>
</dbReference>
<keyword evidence="3 6" id="KW-0274">FAD</keyword>